<dbReference type="InterPro" id="IPR000504">
    <property type="entry name" value="RRM_dom"/>
</dbReference>
<keyword evidence="9" id="KW-0687">Ribonucleoprotein</keyword>
<dbReference type="OrthoDB" id="277802at2759"/>
<reference evidence="13 14" key="1">
    <citation type="journal article" date="2010" name="Science">
        <title>Plasticity of animal genome architecture unmasked by rapid evolution of a pelagic tunicate.</title>
        <authorList>
            <person name="Denoeud F."/>
            <person name="Henriet S."/>
            <person name="Mungpakdee S."/>
            <person name="Aury J.M."/>
            <person name="Da Silva C."/>
            <person name="Brinkmann H."/>
            <person name="Mikhaleva J."/>
            <person name="Olsen L.C."/>
            <person name="Jubin C."/>
            <person name="Canestro C."/>
            <person name="Bouquet J.M."/>
            <person name="Danks G."/>
            <person name="Poulain J."/>
            <person name="Campsteijn C."/>
            <person name="Adamski M."/>
            <person name="Cross I."/>
            <person name="Yadetie F."/>
            <person name="Muffato M."/>
            <person name="Louis A."/>
            <person name="Butcher S."/>
            <person name="Tsagkogeorga G."/>
            <person name="Konrad A."/>
            <person name="Singh S."/>
            <person name="Jensen M.F."/>
            <person name="Cong E.H."/>
            <person name="Eikeseth-Otteraa H."/>
            <person name="Noel B."/>
            <person name="Anthouard V."/>
            <person name="Porcel B.M."/>
            <person name="Kachouri-Lafond R."/>
            <person name="Nishino A."/>
            <person name="Ugolini M."/>
            <person name="Chourrout P."/>
            <person name="Nishida H."/>
            <person name="Aasland R."/>
            <person name="Huzurbazar S."/>
            <person name="Westhof E."/>
            <person name="Delsuc F."/>
            <person name="Lehrach H."/>
            <person name="Reinhardt R."/>
            <person name="Weissenbach J."/>
            <person name="Roy S.W."/>
            <person name="Artiguenave F."/>
            <person name="Postlethwait J.H."/>
            <person name="Manak J.R."/>
            <person name="Thompson E.M."/>
            <person name="Jaillon O."/>
            <person name="Du Pasquier L."/>
            <person name="Boudinot P."/>
            <person name="Liberles D.A."/>
            <person name="Volff J.N."/>
            <person name="Philippe H."/>
            <person name="Lenhard B."/>
            <person name="Roest Crollius H."/>
            <person name="Wincker P."/>
            <person name="Chourrout D."/>
        </authorList>
    </citation>
    <scope>NUCLEOTIDE SEQUENCE [LARGE SCALE GENOMIC DNA]</scope>
</reference>
<feature type="compositionally biased region" description="Basic and acidic residues" evidence="11">
    <location>
        <begin position="125"/>
        <end position="135"/>
    </location>
</feature>
<evidence type="ECO:0000256" key="5">
    <source>
        <dbReference type="ARBA" id="ARBA00022737"/>
    </source>
</evidence>
<feature type="compositionally biased region" description="Low complexity" evidence="11">
    <location>
        <begin position="15"/>
        <end position="24"/>
    </location>
</feature>
<comment type="similarity">
    <text evidence="2">Belongs to the RRM U1 A/B'' family.</text>
</comment>
<keyword evidence="6 10" id="KW-0694">RNA-binding</keyword>
<feature type="domain" description="RRM" evidence="12">
    <location>
        <begin position="37"/>
        <end position="116"/>
    </location>
</feature>
<dbReference type="GO" id="GO:0006397">
    <property type="term" value="P:mRNA processing"/>
    <property type="evidence" value="ECO:0007669"/>
    <property type="project" value="UniProtKB-KW"/>
</dbReference>
<dbReference type="Gene3D" id="3.30.70.330">
    <property type="match status" value="2"/>
</dbReference>
<dbReference type="CDD" id="cd12247">
    <property type="entry name" value="RRM2_U1A_like"/>
    <property type="match status" value="1"/>
</dbReference>
<keyword evidence="14" id="KW-1185">Reference proteome</keyword>
<evidence type="ECO:0000256" key="7">
    <source>
        <dbReference type="ARBA" id="ARBA00023187"/>
    </source>
</evidence>
<dbReference type="Proteomes" id="UP000001307">
    <property type="component" value="Unassembled WGS sequence"/>
</dbReference>
<feature type="region of interest" description="Disordered" evidence="11">
    <location>
        <begin position="125"/>
        <end position="150"/>
    </location>
</feature>
<evidence type="ECO:0000313" key="14">
    <source>
        <dbReference type="Proteomes" id="UP000001307"/>
    </source>
</evidence>
<dbReference type="FunFam" id="3.30.70.330:FF:000039">
    <property type="entry name" value="U1 small nuclear ribonucleoprotein A"/>
    <property type="match status" value="1"/>
</dbReference>
<protein>
    <recommendedName>
        <fullName evidence="12">RRM domain-containing protein</fullName>
    </recommendedName>
</protein>
<dbReference type="PROSITE" id="PS50102">
    <property type="entry name" value="RRM"/>
    <property type="match status" value="2"/>
</dbReference>
<dbReference type="InterPro" id="IPR012677">
    <property type="entry name" value="Nucleotide-bd_a/b_plait_sf"/>
</dbReference>
<keyword evidence="4" id="KW-0747">Spliceosome</keyword>
<evidence type="ECO:0000256" key="6">
    <source>
        <dbReference type="ARBA" id="ARBA00022884"/>
    </source>
</evidence>
<evidence type="ECO:0000256" key="10">
    <source>
        <dbReference type="PROSITE-ProRule" id="PRU00176"/>
    </source>
</evidence>
<dbReference type="SUPFAM" id="SSF54928">
    <property type="entry name" value="RNA-binding domain, RBD"/>
    <property type="match status" value="1"/>
</dbReference>
<comment type="subcellular location">
    <subcellularLocation>
        <location evidence="1">Nucleus</location>
    </subcellularLocation>
</comment>
<dbReference type="GO" id="GO:0097525">
    <property type="term" value="C:spliceosomal snRNP complex"/>
    <property type="evidence" value="ECO:0007669"/>
    <property type="project" value="UniProtKB-ARBA"/>
</dbReference>
<evidence type="ECO:0000313" key="13">
    <source>
        <dbReference type="EMBL" id="CBY24056.1"/>
    </source>
</evidence>
<dbReference type="PANTHER" id="PTHR10501">
    <property type="entry name" value="U1 SMALL NUCLEAR RIBONUCLEOPROTEIN A/U2 SMALL NUCLEAR RIBONUCLEOPROTEIN B"/>
    <property type="match status" value="1"/>
</dbReference>
<dbReference type="AlphaFoldDB" id="E4XD22"/>
<evidence type="ECO:0000256" key="2">
    <source>
        <dbReference type="ARBA" id="ARBA00007243"/>
    </source>
</evidence>
<feature type="region of interest" description="Disordered" evidence="11">
    <location>
        <begin position="1"/>
        <end position="32"/>
    </location>
</feature>
<keyword evidence="8" id="KW-0539">Nucleus</keyword>
<gene>
    <name evidence="13" type="ORF">GSOID_T00008056001</name>
</gene>
<dbReference type="CDD" id="cd12246">
    <property type="entry name" value="RRM1_U1A_like"/>
    <property type="match status" value="1"/>
</dbReference>
<evidence type="ECO:0000256" key="1">
    <source>
        <dbReference type="ARBA" id="ARBA00004123"/>
    </source>
</evidence>
<evidence type="ECO:0000256" key="8">
    <source>
        <dbReference type="ARBA" id="ARBA00023242"/>
    </source>
</evidence>
<dbReference type="GO" id="GO:0008380">
    <property type="term" value="P:RNA splicing"/>
    <property type="evidence" value="ECO:0007669"/>
    <property type="project" value="UniProtKB-KW"/>
</dbReference>
<evidence type="ECO:0000256" key="11">
    <source>
        <dbReference type="SAM" id="MobiDB-lite"/>
    </source>
</evidence>
<dbReference type="GO" id="GO:0005681">
    <property type="term" value="C:spliceosomal complex"/>
    <property type="evidence" value="ECO:0007669"/>
    <property type="project" value="UniProtKB-KW"/>
</dbReference>
<evidence type="ECO:0000256" key="3">
    <source>
        <dbReference type="ARBA" id="ARBA00022664"/>
    </source>
</evidence>
<dbReference type="InterPro" id="IPR035979">
    <property type="entry name" value="RBD_domain_sf"/>
</dbReference>
<dbReference type="SMART" id="SM00360">
    <property type="entry name" value="RRM"/>
    <property type="match status" value="2"/>
</dbReference>
<proteinExistence type="inferred from homology"/>
<organism evidence="13 14">
    <name type="scientific">Oikopleura dioica</name>
    <name type="common">Tunicate</name>
    <dbReference type="NCBI Taxonomy" id="34765"/>
    <lineage>
        <taxon>Eukaryota</taxon>
        <taxon>Metazoa</taxon>
        <taxon>Chordata</taxon>
        <taxon>Tunicata</taxon>
        <taxon>Appendicularia</taxon>
        <taxon>Copelata</taxon>
        <taxon>Oikopleuridae</taxon>
        <taxon>Oikopleura</taxon>
    </lineage>
</organism>
<feature type="compositionally biased region" description="Basic residues" evidence="11">
    <location>
        <begin position="136"/>
        <end position="146"/>
    </location>
</feature>
<evidence type="ECO:0000256" key="9">
    <source>
        <dbReference type="ARBA" id="ARBA00023274"/>
    </source>
</evidence>
<dbReference type="Pfam" id="PF00076">
    <property type="entry name" value="RRM_1"/>
    <property type="match status" value="2"/>
</dbReference>
<keyword evidence="5" id="KW-0677">Repeat</keyword>
<evidence type="ECO:0000259" key="12">
    <source>
        <dbReference type="PROSITE" id="PS50102"/>
    </source>
</evidence>
<keyword evidence="7" id="KW-0508">mRNA splicing</keyword>
<evidence type="ECO:0000256" key="4">
    <source>
        <dbReference type="ARBA" id="ARBA00022728"/>
    </source>
</evidence>
<dbReference type="GO" id="GO:0003723">
    <property type="term" value="F:RNA binding"/>
    <property type="evidence" value="ECO:0007669"/>
    <property type="project" value="UniProtKB-UniRule"/>
</dbReference>
<dbReference type="EMBL" id="FN653038">
    <property type="protein sequence ID" value="CBY24056.1"/>
    <property type="molecule type" value="Genomic_DNA"/>
</dbReference>
<dbReference type="FunFam" id="3.30.70.330:FF:000029">
    <property type="entry name" value="U2 small nuclear ribonucleoprotein B"/>
    <property type="match status" value="1"/>
</dbReference>
<name>E4XD22_OIKDI</name>
<dbReference type="InParanoid" id="E4XD22"/>
<feature type="domain" description="RRM" evidence="12">
    <location>
        <begin position="242"/>
        <end position="317"/>
    </location>
</feature>
<accession>E4XD22</accession>
<sequence length="317" mass="34938">MDFDGPAPHPGPDGPGLAHGAAGDQKPPPPIELPPNNSIYINNISEKIKIQTLLTELQAIFEQFGNILEIHAKKNLRMRGQAFIVFEEVESAQKAVNSMQGFPFHDKKMRIAFAKRDSDLIAKKKGTFVEKDRSKKDKKKKKKKDKKVNPMQAMMSMMNPQMMMQMQKMMAQGGMQGGMNMQAMAKMMPQMQANMQKMMSQMQGGGAPAAVPGVAPGAAVPLPSAVPAPNMGLPEGKFGSNNIIFVQDLPEEVDEKMLTALFNQFDNFMEVRMAPSKTGRAAFIEYTNERSAANAKDTLQGFKVTPTTQLKITFAKK</sequence>
<keyword evidence="3" id="KW-0507">mRNA processing</keyword>